<dbReference type="GO" id="GO:0004197">
    <property type="term" value="F:cysteine-type endopeptidase activity"/>
    <property type="evidence" value="ECO:0007669"/>
    <property type="project" value="InterPro"/>
</dbReference>
<dbReference type="InterPro" id="IPR029030">
    <property type="entry name" value="Caspase-like_dom_sf"/>
</dbReference>
<feature type="domain" description="Caspase family p10" evidence="4">
    <location>
        <begin position="358"/>
        <end position="453"/>
    </location>
</feature>
<evidence type="ECO:0000256" key="2">
    <source>
        <dbReference type="RuleBase" id="RU003971"/>
    </source>
</evidence>
<dbReference type="RefSeq" id="XP_022342791.1">
    <property type="nucleotide sequence ID" value="XM_022487083.1"/>
</dbReference>
<dbReference type="PANTHER" id="PTHR22576:SF41">
    <property type="entry name" value="CASPASE 14, APOPTOSIS-RELATED CYSTEINE PEPTIDASE"/>
    <property type="match status" value="1"/>
</dbReference>
<evidence type="ECO:0000256" key="1">
    <source>
        <dbReference type="ARBA" id="ARBA00010134"/>
    </source>
</evidence>
<accession>A0A8B8ES71</accession>
<dbReference type="Pfam" id="PF00656">
    <property type="entry name" value="Peptidase_C14"/>
    <property type="match status" value="1"/>
</dbReference>
<dbReference type="SUPFAM" id="SSF52129">
    <property type="entry name" value="Caspase-like"/>
    <property type="match status" value="1"/>
</dbReference>
<comment type="similarity">
    <text evidence="1 2">Belongs to the peptidase C14A family.</text>
</comment>
<dbReference type="PROSITE" id="PS50208">
    <property type="entry name" value="CASPASE_P20"/>
    <property type="match status" value="1"/>
</dbReference>
<feature type="domain" description="Caspase family p20" evidence="5">
    <location>
        <begin position="106"/>
        <end position="245"/>
    </location>
</feature>
<evidence type="ECO:0000259" key="4">
    <source>
        <dbReference type="PROSITE" id="PS50207"/>
    </source>
</evidence>
<dbReference type="Proteomes" id="UP000694844">
    <property type="component" value="Chromosome 5"/>
</dbReference>
<dbReference type="InterPro" id="IPR015917">
    <property type="entry name" value="Pept_C14A"/>
</dbReference>
<feature type="region of interest" description="Disordered" evidence="3">
    <location>
        <begin position="39"/>
        <end position="98"/>
    </location>
</feature>
<evidence type="ECO:0000256" key="3">
    <source>
        <dbReference type="SAM" id="MobiDB-lite"/>
    </source>
</evidence>
<dbReference type="AlphaFoldDB" id="A0A8B8ES71"/>
<dbReference type="Gene3D" id="3.30.70.1470">
    <property type="entry name" value="Caspase-like"/>
    <property type="match status" value="1"/>
</dbReference>
<dbReference type="PANTHER" id="PTHR22576">
    <property type="entry name" value="MUCOSA ASSOCIATED LYMPHOID TISSUE LYMPHOMA TRANSLOCATION PROTEIN 1/PARACASPASE"/>
    <property type="match status" value="1"/>
</dbReference>
<sequence>MDSEEQEKDFIEELEKLALESEPDGYNIFKKTLKAFTARKSKHRKDKDESISKSQTDEFSPDRTPKHGHPREPHQLQEISESASGYRRPNDPALPDDDRYLFQHKKRGFAVLIINSKFDYQPERPNADLDRYSMSKMFQQLDFTVILLENLTSSTLLEKMIDIQQRITPETDCFACVISSHGMEGHAKVRGQGKNDPYVRTEHFICTNDGVVQTTELLDLFNDRHCRNLRGKPRMFFIQACRSRVDVQRDDEVDMGVEVPVQFVTPPASSGSSRDTLRPPTTGDVGVNYDEYQFRKPAACSTYPIYENFRFNIKANNHVGGQNVQAPVKEEERKEPPTRTTTYKDPNPEPEPEPEKIEIFQIPCFNDYLVMFSSAAGTTAWSDPGKGGWLMYCLYHVFHDVTYTEDDLLKILTKVCGKMAISMETHCPKTRFDKAKSAACVYHRLFKDIYLQPN</sequence>
<dbReference type="Gene3D" id="3.40.50.1460">
    <property type="match status" value="1"/>
</dbReference>
<reference evidence="7" key="1">
    <citation type="submission" date="2025-08" db="UniProtKB">
        <authorList>
            <consortium name="RefSeq"/>
        </authorList>
    </citation>
    <scope>IDENTIFICATION</scope>
    <source>
        <tissue evidence="7">Whole sample</tissue>
    </source>
</reference>
<feature type="region of interest" description="Disordered" evidence="3">
    <location>
        <begin position="322"/>
        <end position="354"/>
    </location>
</feature>
<dbReference type="PROSITE" id="PS50207">
    <property type="entry name" value="CASPASE_P10"/>
    <property type="match status" value="1"/>
</dbReference>
<evidence type="ECO:0000259" key="5">
    <source>
        <dbReference type="PROSITE" id="PS50208"/>
    </source>
</evidence>
<protein>
    <submittedName>
        <fullName evidence="7">Caspase-7-like</fullName>
    </submittedName>
</protein>
<name>A0A8B8ES71_CRAVI</name>
<feature type="compositionally biased region" description="Basic and acidic residues" evidence="3">
    <location>
        <begin position="60"/>
        <end position="75"/>
    </location>
</feature>
<feature type="region of interest" description="Disordered" evidence="3">
    <location>
        <begin position="264"/>
        <end position="288"/>
    </location>
</feature>
<organism evidence="6 7">
    <name type="scientific">Crassostrea virginica</name>
    <name type="common">Eastern oyster</name>
    <dbReference type="NCBI Taxonomy" id="6565"/>
    <lineage>
        <taxon>Eukaryota</taxon>
        <taxon>Metazoa</taxon>
        <taxon>Spiralia</taxon>
        <taxon>Lophotrochozoa</taxon>
        <taxon>Mollusca</taxon>
        <taxon>Bivalvia</taxon>
        <taxon>Autobranchia</taxon>
        <taxon>Pteriomorphia</taxon>
        <taxon>Ostreida</taxon>
        <taxon>Ostreoidea</taxon>
        <taxon>Ostreidae</taxon>
        <taxon>Crassostrea</taxon>
    </lineage>
</organism>
<dbReference type="SMART" id="SM00115">
    <property type="entry name" value="CASc"/>
    <property type="match status" value="1"/>
</dbReference>
<dbReference type="InterPro" id="IPR011600">
    <property type="entry name" value="Pept_C14_caspase"/>
</dbReference>
<feature type="compositionally biased region" description="Basic and acidic residues" evidence="3">
    <location>
        <begin position="328"/>
        <end position="337"/>
    </location>
</feature>
<gene>
    <name evidence="7" type="primary">LOC111136319</name>
</gene>
<dbReference type="OrthoDB" id="6046974at2759"/>
<keyword evidence="6" id="KW-1185">Reference proteome</keyword>
<dbReference type="InterPro" id="IPR052039">
    <property type="entry name" value="Caspase-related_regulators"/>
</dbReference>
<dbReference type="GeneID" id="111136319"/>
<evidence type="ECO:0000313" key="6">
    <source>
        <dbReference type="Proteomes" id="UP000694844"/>
    </source>
</evidence>
<dbReference type="PRINTS" id="PR00376">
    <property type="entry name" value="IL1BCENZYME"/>
</dbReference>
<proteinExistence type="inferred from homology"/>
<dbReference type="InterPro" id="IPR001309">
    <property type="entry name" value="Pept_C14_p20"/>
</dbReference>
<evidence type="ECO:0000313" key="7">
    <source>
        <dbReference type="RefSeq" id="XP_022342791.1"/>
    </source>
</evidence>
<dbReference type="KEGG" id="cvn:111136319"/>
<dbReference type="InterPro" id="IPR002138">
    <property type="entry name" value="Pept_C14_p10"/>
</dbReference>
<dbReference type="GO" id="GO:0006508">
    <property type="term" value="P:proteolysis"/>
    <property type="evidence" value="ECO:0007669"/>
    <property type="project" value="InterPro"/>
</dbReference>